<dbReference type="InterPro" id="IPR009057">
    <property type="entry name" value="Homeodomain-like_sf"/>
</dbReference>
<accession>A0A1W6MZZ4</accession>
<feature type="domain" description="Transcriptional regulator LmrA/YxaF-like C-terminal" evidence="5">
    <location>
        <begin position="100"/>
        <end position="176"/>
    </location>
</feature>
<keyword evidence="3" id="KW-0804">Transcription</keyword>
<sequence>MPRPLSIEDEELIDRLSHCFRAVGYSGASLADLSEATGLSKAALYHRFPGGKRQMAAEVLTAAGEWYEAHILAPLRADGEPADRLRLVVRQLDRFYASGREACLLNMLSAPRSEDSPFAAAIKQMFETLILAFAGFAEESGQSPDVARARAERVVAMLHGSLVLSRGLASNAPFKNFLANLAEDLIGPGGKPTSASQRRRSR</sequence>
<dbReference type="Proteomes" id="UP000193978">
    <property type="component" value="Chromosome"/>
</dbReference>
<evidence type="ECO:0000313" key="6">
    <source>
        <dbReference type="EMBL" id="ARN83140.1"/>
    </source>
</evidence>
<dbReference type="PANTHER" id="PTHR47506">
    <property type="entry name" value="TRANSCRIPTIONAL REGULATORY PROTEIN"/>
    <property type="match status" value="1"/>
</dbReference>
<dbReference type="GO" id="GO:0003677">
    <property type="term" value="F:DNA binding"/>
    <property type="evidence" value="ECO:0007669"/>
    <property type="project" value="UniProtKB-KW"/>
</dbReference>
<dbReference type="KEGG" id="mbry:B1812_20995"/>
<keyword evidence="2" id="KW-0238">DNA-binding</keyword>
<evidence type="ECO:0000313" key="7">
    <source>
        <dbReference type="Proteomes" id="UP000193978"/>
    </source>
</evidence>
<proteinExistence type="predicted"/>
<dbReference type="Pfam" id="PF21993">
    <property type="entry name" value="TetR_C_13_2"/>
    <property type="match status" value="1"/>
</dbReference>
<evidence type="ECO:0008006" key="8">
    <source>
        <dbReference type="Google" id="ProtNLM"/>
    </source>
</evidence>
<evidence type="ECO:0000256" key="3">
    <source>
        <dbReference type="ARBA" id="ARBA00023163"/>
    </source>
</evidence>
<dbReference type="OrthoDB" id="9795242at2"/>
<dbReference type="Pfam" id="PF00440">
    <property type="entry name" value="TetR_N"/>
    <property type="match status" value="1"/>
</dbReference>
<dbReference type="AlphaFoldDB" id="A0A1W6MZZ4"/>
<evidence type="ECO:0000256" key="2">
    <source>
        <dbReference type="ARBA" id="ARBA00023125"/>
    </source>
</evidence>
<dbReference type="InterPro" id="IPR054156">
    <property type="entry name" value="YxaF_TetR_C"/>
</dbReference>
<feature type="domain" description="HTH tetR-type" evidence="4">
    <location>
        <begin position="17"/>
        <end position="59"/>
    </location>
</feature>
<keyword evidence="1" id="KW-0805">Transcription regulation</keyword>
<evidence type="ECO:0000256" key="1">
    <source>
        <dbReference type="ARBA" id="ARBA00023015"/>
    </source>
</evidence>
<organism evidence="6 7">
    <name type="scientific">Methylocystis bryophila</name>
    <dbReference type="NCBI Taxonomy" id="655015"/>
    <lineage>
        <taxon>Bacteria</taxon>
        <taxon>Pseudomonadati</taxon>
        <taxon>Pseudomonadota</taxon>
        <taxon>Alphaproteobacteria</taxon>
        <taxon>Hyphomicrobiales</taxon>
        <taxon>Methylocystaceae</taxon>
        <taxon>Methylocystis</taxon>
    </lineage>
</organism>
<evidence type="ECO:0000259" key="4">
    <source>
        <dbReference type="Pfam" id="PF00440"/>
    </source>
</evidence>
<protein>
    <recommendedName>
        <fullName evidence="8">TetR family transcriptional regulator</fullName>
    </recommendedName>
</protein>
<dbReference type="STRING" id="655015.B1812_20995"/>
<dbReference type="EMBL" id="CP019948">
    <property type="protein sequence ID" value="ARN83140.1"/>
    <property type="molecule type" value="Genomic_DNA"/>
</dbReference>
<dbReference type="PANTHER" id="PTHR47506:SF1">
    <property type="entry name" value="HTH-TYPE TRANSCRIPTIONAL REGULATOR YJDC"/>
    <property type="match status" value="1"/>
</dbReference>
<evidence type="ECO:0000259" key="5">
    <source>
        <dbReference type="Pfam" id="PF21993"/>
    </source>
</evidence>
<dbReference type="SUPFAM" id="SSF48498">
    <property type="entry name" value="Tetracyclin repressor-like, C-terminal domain"/>
    <property type="match status" value="1"/>
</dbReference>
<dbReference type="Gene3D" id="1.10.357.10">
    <property type="entry name" value="Tetracycline Repressor, domain 2"/>
    <property type="match status" value="1"/>
</dbReference>
<gene>
    <name evidence="6" type="ORF">B1812_20995</name>
</gene>
<reference evidence="6 7" key="1">
    <citation type="submission" date="2017-02" db="EMBL/GenBank/DDBJ databases">
        <authorList>
            <person name="Peterson S.W."/>
        </authorList>
    </citation>
    <scope>NUCLEOTIDE SEQUENCE [LARGE SCALE GENOMIC DNA]</scope>
    <source>
        <strain evidence="6 7">S285</strain>
    </source>
</reference>
<dbReference type="InterPro" id="IPR036271">
    <property type="entry name" value="Tet_transcr_reg_TetR-rel_C_sf"/>
</dbReference>
<dbReference type="InterPro" id="IPR001647">
    <property type="entry name" value="HTH_TetR"/>
</dbReference>
<dbReference type="RefSeq" id="WP_085773294.1">
    <property type="nucleotide sequence ID" value="NZ_AP027149.1"/>
</dbReference>
<name>A0A1W6MZZ4_9HYPH</name>
<dbReference type="SUPFAM" id="SSF46689">
    <property type="entry name" value="Homeodomain-like"/>
    <property type="match status" value="1"/>
</dbReference>
<keyword evidence="7" id="KW-1185">Reference proteome</keyword>